<keyword evidence="3" id="KW-1185">Reference proteome</keyword>
<dbReference type="InterPro" id="IPR036282">
    <property type="entry name" value="Glutathione-S-Trfase_C_sf"/>
</dbReference>
<dbReference type="CDD" id="cd03205">
    <property type="entry name" value="GST_C_6"/>
    <property type="match status" value="1"/>
</dbReference>
<dbReference type="InterPro" id="IPR050983">
    <property type="entry name" value="GST_Omega/HSP26"/>
</dbReference>
<dbReference type="CDD" id="cd03049">
    <property type="entry name" value="GST_N_3"/>
    <property type="match status" value="1"/>
</dbReference>
<sequence>MKLFYSPTSPYARKVLVVAHEKGLVDAFELVEVNPWKDPEDLLAVSPFCKVPTLATKEDGVITESTTICEYLDNISAAPSLVQPNRLEVLTRAGIAQGLKDATVASVLEGRRPVEFQWHSWLERQRNAITRALPRVPTPPSGRFDLGDIGLACALAYLDLRLKELDWRSLQPGLGPWLEEVSTRPSMLATKV</sequence>
<dbReference type="Pfam" id="PF13409">
    <property type="entry name" value="GST_N_2"/>
    <property type="match status" value="1"/>
</dbReference>
<accession>A0A1H0G8Z9</accession>
<dbReference type="SUPFAM" id="SSF52833">
    <property type="entry name" value="Thioredoxin-like"/>
    <property type="match status" value="1"/>
</dbReference>
<dbReference type="PROSITE" id="PS50404">
    <property type="entry name" value="GST_NTER"/>
    <property type="match status" value="1"/>
</dbReference>
<dbReference type="Proteomes" id="UP000198795">
    <property type="component" value="Unassembled WGS sequence"/>
</dbReference>
<dbReference type="Pfam" id="PF13410">
    <property type="entry name" value="GST_C_2"/>
    <property type="match status" value="1"/>
</dbReference>
<protein>
    <submittedName>
        <fullName evidence="2">Glutathione S-transferase</fullName>
    </submittedName>
</protein>
<dbReference type="SUPFAM" id="SSF47616">
    <property type="entry name" value="GST C-terminal domain-like"/>
    <property type="match status" value="1"/>
</dbReference>
<dbReference type="Gene3D" id="3.40.30.10">
    <property type="entry name" value="Glutaredoxin"/>
    <property type="match status" value="1"/>
</dbReference>
<evidence type="ECO:0000313" key="2">
    <source>
        <dbReference type="EMBL" id="SDO03336.1"/>
    </source>
</evidence>
<dbReference type="Gene3D" id="1.20.1050.10">
    <property type="match status" value="1"/>
</dbReference>
<dbReference type="InterPro" id="IPR004045">
    <property type="entry name" value="Glutathione_S-Trfase_N"/>
</dbReference>
<gene>
    <name evidence="2" type="ORF">SAMN04488061_0090</name>
</gene>
<dbReference type="PANTHER" id="PTHR43968:SF6">
    <property type="entry name" value="GLUTATHIONE S-TRANSFERASE OMEGA"/>
    <property type="match status" value="1"/>
</dbReference>
<evidence type="ECO:0000259" key="1">
    <source>
        <dbReference type="PROSITE" id="PS50404"/>
    </source>
</evidence>
<evidence type="ECO:0000313" key="3">
    <source>
        <dbReference type="Proteomes" id="UP000198795"/>
    </source>
</evidence>
<proteinExistence type="predicted"/>
<comment type="caution">
    <text evidence="2">The sequence shown here is derived from an EMBL/GenBank/DDBJ whole genome shotgun (WGS) entry which is preliminary data.</text>
</comment>
<name>A0A1H0G8Z9_9HYPH</name>
<feature type="domain" description="GST N-terminal" evidence="1">
    <location>
        <begin position="1"/>
        <end position="80"/>
    </location>
</feature>
<reference evidence="2 3" key="1">
    <citation type="submission" date="2016-10" db="EMBL/GenBank/DDBJ databases">
        <authorList>
            <person name="Varghese N."/>
            <person name="Submissions S."/>
        </authorList>
    </citation>
    <scope>NUCLEOTIDE SEQUENCE [LARGE SCALE GENOMIC DNA]</scope>
    <source>
        <strain evidence="2 3">CGMCC 1.6497</strain>
    </source>
</reference>
<dbReference type="InterPro" id="IPR036249">
    <property type="entry name" value="Thioredoxin-like_sf"/>
</dbReference>
<dbReference type="PANTHER" id="PTHR43968">
    <property type="match status" value="1"/>
</dbReference>
<organism evidence="2 3">
    <name type="scientific">Filomicrobium insigne</name>
    <dbReference type="NCBI Taxonomy" id="418854"/>
    <lineage>
        <taxon>Bacteria</taxon>
        <taxon>Pseudomonadati</taxon>
        <taxon>Pseudomonadota</taxon>
        <taxon>Alphaproteobacteria</taxon>
        <taxon>Hyphomicrobiales</taxon>
        <taxon>Hyphomicrobiaceae</taxon>
        <taxon>Filomicrobium</taxon>
    </lineage>
</organism>
<dbReference type="EMBL" id="FNJC01000001">
    <property type="protein sequence ID" value="SDO03336.1"/>
    <property type="molecule type" value="Genomic_DNA"/>
</dbReference>
<dbReference type="RefSeq" id="WP_090225816.1">
    <property type="nucleotide sequence ID" value="NZ_FNJC01000001.1"/>
</dbReference>